<gene>
    <name evidence="3" type="ORF">BaRGS_00009201</name>
</gene>
<feature type="compositionally biased region" description="Polar residues" evidence="2">
    <location>
        <begin position="1670"/>
        <end position="1679"/>
    </location>
</feature>
<feature type="compositionally biased region" description="Basic and acidic residues" evidence="2">
    <location>
        <begin position="1110"/>
        <end position="1119"/>
    </location>
</feature>
<protein>
    <submittedName>
        <fullName evidence="3">Uncharacterized protein</fullName>
    </submittedName>
</protein>
<dbReference type="SUPFAM" id="SSF75011">
    <property type="entry name" value="3-carboxy-cis,cis-mucoante lactonizing enzyme"/>
    <property type="match status" value="1"/>
</dbReference>
<feature type="compositionally biased region" description="Basic and acidic residues" evidence="2">
    <location>
        <begin position="1183"/>
        <end position="1213"/>
    </location>
</feature>
<dbReference type="PANTHER" id="PTHR45532:SF3">
    <property type="match status" value="1"/>
</dbReference>
<feature type="region of interest" description="Disordered" evidence="2">
    <location>
        <begin position="1431"/>
        <end position="1480"/>
    </location>
</feature>
<feature type="compositionally biased region" description="Polar residues" evidence="2">
    <location>
        <begin position="1316"/>
        <end position="1327"/>
    </location>
</feature>
<dbReference type="Gene3D" id="2.130.10.10">
    <property type="entry name" value="YVTN repeat-like/Quinoprotein amine dehydrogenase"/>
    <property type="match status" value="2"/>
</dbReference>
<feature type="compositionally biased region" description="Basic and acidic residues" evidence="2">
    <location>
        <begin position="1603"/>
        <end position="1617"/>
    </location>
</feature>
<feature type="region of interest" description="Disordered" evidence="2">
    <location>
        <begin position="1652"/>
        <end position="1679"/>
    </location>
</feature>
<feature type="compositionally biased region" description="Polar residues" evidence="2">
    <location>
        <begin position="1618"/>
        <end position="1628"/>
    </location>
</feature>
<feature type="compositionally biased region" description="Polar residues" evidence="2">
    <location>
        <begin position="1"/>
        <end position="12"/>
    </location>
</feature>
<feature type="compositionally biased region" description="Polar residues" evidence="2">
    <location>
        <begin position="98"/>
        <end position="111"/>
    </location>
</feature>
<feature type="region of interest" description="Disordered" evidence="2">
    <location>
        <begin position="886"/>
        <end position="910"/>
    </location>
</feature>
<feature type="compositionally biased region" description="Basic and acidic residues" evidence="2">
    <location>
        <begin position="32"/>
        <end position="45"/>
    </location>
</feature>
<dbReference type="InterPro" id="IPR036322">
    <property type="entry name" value="WD40_repeat_dom_sf"/>
</dbReference>
<name>A0ABD0LJ43_9CAEN</name>
<dbReference type="SMART" id="SM00320">
    <property type="entry name" value="WD40"/>
    <property type="match status" value="5"/>
</dbReference>
<feature type="compositionally biased region" description="Low complexity" evidence="2">
    <location>
        <begin position="1548"/>
        <end position="1566"/>
    </location>
</feature>
<reference evidence="3 4" key="1">
    <citation type="journal article" date="2023" name="Sci. Data">
        <title>Genome assembly of the Korean intertidal mud-creeper Batillaria attramentaria.</title>
        <authorList>
            <person name="Patra A.K."/>
            <person name="Ho P.T."/>
            <person name="Jun S."/>
            <person name="Lee S.J."/>
            <person name="Kim Y."/>
            <person name="Won Y.J."/>
        </authorList>
    </citation>
    <scope>NUCLEOTIDE SEQUENCE [LARGE SCALE GENOMIC DNA]</scope>
    <source>
        <strain evidence="3">Wonlab-2016</strain>
    </source>
</reference>
<dbReference type="PANTHER" id="PTHR45532">
    <property type="entry name" value="WD REPEAT-CONTAINING PROTEIN 97"/>
    <property type="match status" value="1"/>
</dbReference>
<dbReference type="InterPro" id="IPR015943">
    <property type="entry name" value="WD40/YVTN_repeat-like_dom_sf"/>
</dbReference>
<dbReference type="PROSITE" id="PS50294">
    <property type="entry name" value="WD_REPEATS_REGION"/>
    <property type="match status" value="2"/>
</dbReference>
<sequence length="1725" mass="190009">MMADTVSASQHQGHIPDEASQPDEGMATDSRSGADFDRFSHRSDSVGDMSALTGGCASAPSFSNSPRSDLEDEETDGSDVDENWDPVFEEIKRKLSHSGGNSQGSMSSDQASEGGANVRISEQYTNIPYGIQPRDTYEHGKKSSDIMGVTYNGRMRQFIILDSKGITTWKRDAVDVRVSRDLQYPKYEYRLITYLVYARKYNCYFALGKDFSLKVLNRDFFETCSVSADLRSVLFMLFNPIRDELITGGVGGAKVWRFHQAAGKAFTELKPLANYQLSLKYELPNVGGSWVKRVELDYNLEHLYCCSDTDLHVYDLQGKQLFKFERAHTMSITGCRYSVAGKVLVTSSIDTEVKVWSLTGGLVHTFRGHSRAVTNLLIHPHNSTIVITCSLDGSLRMWSLDTMDCIYSLVVSASGLLWMGLTDDNLLYISTARSLTLWHLNLFIHFWSLTRNQVTRLQLEGCPGKSLRVLAVGEDSSVRLFARSNQKNLSTVLPPPSISPLQKILGVCYSREFNVIFVLINPQHIWVYTTRTDPACRIAVWDVHHIQAVHLRSDGAAQDRANALLPGNKAPSHRATENGLGNELVSNCCCVCILKSSAMLWTDEGCCCPVRHSYLLLGLEDGRVLFMDPVVKGQKFMEFKVSKDPVVELQHDVEHKSLVTVCRMAQMTYVQFWGLPDLELQHEVFCAPDLTAYARIEYTCVTAHESGRVLFHTMELATDPGLHKARAVPNVDDVVDVRHRPEHQAPVITVDSSVVMKIFCSCSNDGAIKVWEEGGALLTEIMLDDSLSAACFLNNSADLIVAFQKHIFFIDHSKVCPHLKPPDTDDDTFDKESFVYEDPAVMYEGVTANPDPIDLENYLVPYEIEFSKDFLEGKLTLEPVKVEAVESEGESRLSLAPTETYLTPPPSPSSLSAVDMTLGSEVTKYDLLQQMKSTLKVLIDKQKKKSMKKDAKESSPEASPGTETAETKGEEPGADTDELKTRVMQHFEFPRFGVSPGPTPTMSPTSTPAQLSEAEETSEEEESDVDEDLKAKLPPKKIPDLELVAPAASKAKAEKPTETVREDISAPKRSRRAIADVEIDVKSLMKERRSGVVMKKEADHAHISTALPRETSRERPHREPVKKKTVAQRKLPKRGLRPSQQDQDAAAGKDEMTQMQRLDTGAMGDRDQVADQATKQPMSQEPTPKEQADDQKQAKPDHATEDEKLADQADSKPGKSGAETDLSREVQPTAVDYLDTGDVPRRAEVPQLPSVPSDSAGKREPPDLPTLPEFTDRPPSSVSVRSRKSSGKRRPMDFLADRSTASVGMSPTAELESRTGADTPTASVSDTFAMSGFRTPSVMSEMDGTRVMEMDGTRMMSPLSMAASKEGDMQHLTPGEAASLRSDTFSGHGSSRPPSVANTVRTGSVFGDILEGSEPSWQLAGAWEPGRYSSSPEKIFSHSLSRSSTPNSGAAPPRASSALSSAASERTVGSDLQGAPASPVMKVHITPERQNYRPPHTSEEQVENAGPQPLAAMCPPDCVCQLPQKERDVLLKKRKKERRISFQGDKVASSSSDYSSCPRSSAASVSPEQRKQIGYDVTLFMFCKKIENFVCINPELTYQHTSAKSDKSEELQHHRQSDTSMPDVSMSPSKEPHPVNLKWSDSVTGDFDLDLETGHYGSESMSPGLPPTPRQSRLASAGSSRYAAVSSAMSHVDSLRGRESVMSGQGRPPSVADSFFESNGCFLAS</sequence>
<evidence type="ECO:0000256" key="2">
    <source>
        <dbReference type="SAM" id="MobiDB-lite"/>
    </source>
</evidence>
<feature type="compositionally biased region" description="Basic residues" evidence="2">
    <location>
        <begin position="1120"/>
        <end position="1136"/>
    </location>
</feature>
<dbReference type="SUPFAM" id="SSF50978">
    <property type="entry name" value="WD40 repeat-like"/>
    <property type="match status" value="2"/>
</dbReference>
<feature type="region of interest" description="Disordered" evidence="2">
    <location>
        <begin position="942"/>
        <end position="1071"/>
    </location>
</feature>
<feature type="compositionally biased region" description="Basic and acidic residues" evidence="2">
    <location>
        <begin position="965"/>
        <end position="981"/>
    </location>
</feature>
<organism evidence="3 4">
    <name type="scientific">Batillaria attramentaria</name>
    <dbReference type="NCBI Taxonomy" id="370345"/>
    <lineage>
        <taxon>Eukaryota</taxon>
        <taxon>Metazoa</taxon>
        <taxon>Spiralia</taxon>
        <taxon>Lophotrochozoa</taxon>
        <taxon>Mollusca</taxon>
        <taxon>Gastropoda</taxon>
        <taxon>Caenogastropoda</taxon>
        <taxon>Sorbeoconcha</taxon>
        <taxon>Cerithioidea</taxon>
        <taxon>Batillariidae</taxon>
        <taxon>Batillaria</taxon>
    </lineage>
</organism>
<feature type="region of interest" description="Disordered" evidence="2">
    <location>
        <begin position="1381"/>
        <end position="1400"/>
    </location>
</feature>
<keyword evidence="4" id="KW-1185">Reference proteome</keyword>
<evidence type="ECO:0000313" key="4">
    <source>
        <dbReference type="Proteomes" id="UP001519460"/>
    </source>
</evidence>
<feature type="compositionally biased region" description="Acidic residues" evidence="2">
    <location>
        <begin position="70"/>
        <end position="83"/>
    </location>
</feature>
<feature type="region of interest" description="Disordered" evidence="2">
    <location>
        <begin position="1"/>
        <end position="83"/>
    </location>
</feature>
<feature type="repeat" description="WD" evidence="1">
    <location>
        <begin position="366"/>
        <end position="408"/>
    </location>
</feature>
<evidence type="ECO:0000313" key="3">
    <source>
        <dbReference type="EMBL" id="KAK7499549.1"/>
    </source>
</evidence>
<dbReference type="Pfam" id="PF00400">
    <property type="entry name" value="WD40"/>
    <property type="match status" value="3"/>
</dbReference>
<feature type="compositionally biased region" description="Polar residues" evidence="2">
    <location>
        <begin position="1171"/>
        <end position="1182"/>
    </location>
</feature>
<dbReference type="Proteomes" id="UP001519460">
    <property type="component" value="Unassembled WGS sequence"/>
</dbReference>
<feature type="compositionally biased region" description="Acidic residues" evidence="2">
    <location>
        <begin position="1013"/>
        <end position="1027"/>
    </location>
</feature>
<feature type="compositionally biased region" description="Basic and acidic residues" evidence="2">
    <location>
        <begin position="1051"/>
        <end position="1066"/>
    </location>
</feature>
<feature type="region of interest" description="Disordered" evidence="2">
    <location>
        <begin position="1537"/>
        <end position="1569"/>
    </location>
</feature>
<feature type="compositionally biased region" description="Low complexity" evidence="2">
    <location>
        <begin position="1446"/>
        <end position="1464"/>
    </location>
</feature>
<feature type="region of interest" description="Disordered" evidence="2">
    <location>
        <begin position="1086"/>
        <end position="1327"/>
    </location>
</feature>
<dbReference type="EMBL" id="JACVVK020000043">
    <property type="protein sequence ID" value="KAK7499549.1"/>
    <property type="molecule type" value="Genomic_DNA"/>
</dbReference>
<proteinExistence type="predicted"/>
<feature type="compositionally biased region" description="Basic and acidic residues" evidence="2">
    <location>
        <begin position="1086"/>
        <end position="1102"/>
    </location>
</feature>
<keyword evidence="1" id="KW-0853">WD repeat</keyword>
<feature type="compositionally biased region" description="Polar residues" evidence="2">
    <location>
        <begin position="1431"/>
        <end position="1445"/>
    </location>
</feature>
<comment type="caution">
    <text evidence="3">The sequence shown here is derived from an EMBL/GenBank/DDBJ whole genome shotgun (WGS) entry which is preliminary data.</text>
</comment>
<dbReference type="PROSITE" id="PS50082">
    <property type="entry name" value="WD_REPEATS_2"/>
    <property type="match status" value="2"/>
</dbReference>
<accession>A0ABD0LJ43</accession>
<feature type="region of interest" description="Disordered" evidence="2">
    <location>
        <begin position="1603"/>
        <end position="1639"/>
    </location>
</feature>
<feature type="region of interest" description="Disordered" evidence="2">
    <location>
        <begin position="95"/>
        <end position="115"/>
    </location>
</feature>
<dbReference type="InterPro" id="IPR001680">
    <property type="entry name" value="WD40_rpt"/>
</dbReference>
<feature type="repeat" description="WD" evidence="1">
    <location>
        <begin position="325"/>
        <end position="358"/>
    </location>
</feature>
<evidence type="ECO:0000256" key="1">
    <source>
        <dbReference type="PROSITE-ProRule" id="PRU00221"/>
    </source>
</evidence>